<dbReference type="Proteomes" id="UP000035642">
    <property type="component" value="Unassembled WGS sequence"/>
</dbReference>
<proteinExistence type="predicted"/>
<evidence type="ECO:0000313" key="1">
    <source>
        <dbReference type="Proteomes" id="UP000035642"/>
    </source>
</evidence>
<reference evidence="2" key="2">
    <citation type="submission" date="2017-02" db="UniProtKB">
        <authorList>
            <consortium name="WormBaseParasite"/>
        </authorList>
    </citation>
    <scope>IDENTIFICATION</scope>
</reference>
<name>A0A0K0DMX5_ANGCA</name>
<keyword evidence="1" id="KW-1185">Reference proteome</keyword>
<accession>A0A0K0DMX5</accession>
<reference evidence="1" key="1">
    <citation type="submission" date="2012-09" db="EMBL/GenBank/DDBJ databases">
        <authorList>
            <person name="Martin A.A."/>
        </authorList>
    </citation>
    <scope>NUCLEOTIDE SEQUENCE</scope>
</reference>
<protein>
    <submittedName>
        <fullName evidence="2">Uncharacterized protein</fullName>
    </submittedName>
</protein>
<dbReference type="WBParaSite" id="ACAC_0001307801-mRNA-1">
    <property type="protein sequence ID" value="ACAC_0001307801-mRNA-1"/>
    <property type="gene ID" value="ACAC_0001307801"/>
</dbReference>
<sequence length="182" mass="20662">MIPKQERYFPQVNFAFTCKCTTKQSNPNAPPPADSNQMAQQQIQQLQLYFVLNQANSIQEQVRRQQEVINRANQQKNGVEQFTQLMQVASSMECSCQNDEYGWRDRSLQPFGTGNIGRSRELAQFQGYGIAGYPTLSGNLRSGFRGFHPGQLIDPSELPLEYGRLQGVPLTMPYQTRLQPIA</sequence>
<organism evidence="1 2">
    <name type="scientific">Angiostrongylus cantonensis</name>
    <name type="common">Rat lungworm</name>
    <dbReference type="NCBI Taxonomy" id="6313"/>
    <lineage>
        <taxon>Eukaryota</taxon>
        <taxon>Metazoa</taxon>
        <taxon>Ecdysozoa</taxon>
        <taxon>Nematoda</taxon>
        <taxon>Chromadorea</taxon>
        <taxon>Rhabditida</taxon>
        <taxon>Rhabditina</taxon>
        <taxon>Rhabditomorpha</taxon>
        <taxon>Strongyloidea</taxon>
        <taxon>Metastrongylidae</taxon>
        <taxon>Angiostrongylus</taxon>
    </lineage>
</organism>
<evidence type="ECO:0000313" key="2">
    <source>
        <dbReference type="WBParaSite" id="ACAC_0001307801-mRNA-1"/>
    </source>
</evidence>
<dbReference type="AlphaFoldDB" id="A0A0K0DMX5"/>